<feature type="domain" description="Solute-binding protein family 5" evidence="1">
    <location>
        <begin position="176"/>
        <end position="294"/>
    </location>
</feature>
<dbReference type="RefSeq" id="WP_373446108.1">
    <property type="nucleotide sequence ID" value="NZ_CP138333.2"/>
</dbReference>
<name>A0ABZ3CLP0_9STAP</name>
<dbReference type="InterPro" id="IPR039424">
    <property type="entry name" value="SBP_5"/>
</dbReference>
<evidence type="ECO:0000259" key="2">
    <source>
        <dbReference type="Pfam" id="PF12793"/>
    </source>
</evidence>
<evidence type="ECO:0000313" key="4">
    <source>
        <dbReference type="Proteomes" id="UP001455384"/>
    </source>
</evidence>
<dbReference type="InterPro" id="IPR000914">
    <property type="entry name" value="SBP_5_dom"/>
</dbReference>
<sequence>MLLLYGFLENHPFDRQRIAERLEVSDRHLTRLLNIWHEEGMIEYKKGQGRGIHSEVVFKVNPEERFVNQFMRNINKLTLSDIEETLNLPISEVSKKVIKEKTEILLYQRPIKEKAREKKNVFIDYVDSLPDRVMEENHGQPQSEHILYNTMCRLYDLNDEGTVANGLVAFDEWHGSRLKIYVRKDIQFYNGDILYASDIAESLNHYLNTASNDLLDEIIQSIEVVSAFQLEIAAAYRTDLLKPMLSSLKAGIYKSEGDHILTTGPFYIDKYEQGSVTLLRNPYYMNPAGDLEKIKLVNDINQYVPYLNQKNMETRSIPLRNRIEYALLNPHSNSLDYHQRLYVLSVIQKFKDAYIKGPQKIDHRAFQQYQERLPPGTEPIKFEKPLKLLCIDRMSFGTDPLIQFLIENDIPVLTTYITSDDYHKMDLKSLEIDMLLVSEFIPNAYRYLYLFKNAKFSGWFREERLAKNLVHVYKNKHKEYWTYMENQFNSHLIGGAYVMPITHASKRINVPGSFKNIWSSAFGVIDYNQIIVVESGETKQEGLHNEGGVS</sequence>
<organism evidence="3 4">
    <name type="scientific">Salinicoccus bachuensis</name>
    <dbReference type="NCBI Taxonomy" id="3136731"/>
    <lineage>
        <taxon>Bacteria</taxon>
        <taxon>Bacillati</taxon>
        <taxon>Bacillota</taxon>
        <taxon>Bacilli</taxon>
        <taxon>Bacillales</taxon>
        <taxon>Staphylococcaceae</taxon>
        <taxon>Salinicoccus</taxon>
    </lineage>
</organism>
<dbReference type="EMBL" id="CP138333">
    <property type="protein sequence ID" value="WZX30031.2"/>
    <property type="molecule type" value="Genomic_DNA"/>
</dbReference>
<dbReference type="Gene3D" id="3.40.190.10">
    <property type="entry name" value="Periplasmic binding protein-like II"/>
    <property type="match status" value="1"/>
</dbReference>
<dbReference type="InterPro" id="IPR025370">
    <property type="entry name" value="SgrR_HTH_N"/>
</dbReference>
<evidence type="ECO:0000259" key="1">
    <source>
        <dbReference type="Pfam" id="PF00496"/>
    </source>
</evidence>
<gene>
    <name evidence="3" type="ORF">RQP18_02330</name>
</gene>
<protein>
    <submittedName>
        <fullName evidence="3">ABC transporter substrate-binding protein</fullName>
    </submittedName>
</protein>
<dbReference type="Pfam" id="PF00496">
    <property type="entry name" value="SBP_bac_5"/>
    <property type="match status" value="1"/>
</dbReference>
<dbReference type="PANTHER" id="PTHR30290">
    <property type="entry name" value="PERIPLASMIC BINDING COMPONENT OF ABC TRANSPORTER"/>
    <property type="match status" value="1"/>
</dbReference>
<dbReference type="Pfam" id="PF12793">
    <property type="entry name" value="SgrR_N"/>
    <property type="match status" value="1"/>
</dbReference>
<dbReference type="Proteomes" id="UP001455384">
    <property type="component" value="Chromosome"/>
</dbReference>
<keyword evidence="4" id="KW-1185">Reference proteome</keyword>
<accession>A0ABZ3CLP0</accession>
<feature type="domain" description="Transcriptional regulator SgrR N-terminal HTH" evidence="2">
    <location>
        <begin position="16"/>
        <end position="87"/>
    </location>
</feature>
<reference evidence="4" key="1">
    <citation type="submission" date="2023-10" db="EMBL/GenBank/DDBJ databases">
        <title>Genome analysis and identification of Salinococcus sp. Bachu38 nov., a PGPR from the rhizosphere of Tamarix.</title>
        <authorList>
            <person name="Liang Z."/>
            <person name="Zhang X."/>
            <person name="Jia J."/>
            <person name="Chen X."/>
            <person name="Wang Y."/>
            <person name="Wang Q."/>
            <person name="Wang R."/>
        </authorList>
    </citation>
    <scope>NUCLEOTIDE SEQUENCE [LARGE SCALE GENOMIC DNA]</scope>
    <source>
        <strain evidence="4">Bachu38</strain>
    </source>
</reference>
<proteinExistence type="predicted"/>
<evidence type="ECO:0000313" key="3">
    <source>
        <dbReference type="EMBL" id="WZX30031.2"/>
    </source>
</evidence>
<dbReference type="SUPFAM" id="SSF53850">
    <property type="entry name" value="Periplasmic binding protein-like II"/>
    <property type="match status" value="1"/>
</dbReference>